<comment type="caution">
    <text evidence="3">The sequence shown here is derived from an EMBL/GenBank/DDBJ whole genome shotgun (WGS) entry which is preliminary data.</text>
</comment>
<reference evidence="3 4" key="1">
    <citation type="submission" date="2020-02" db="EMBL/GenBank/DDBJ databases">
        <title>Shewanella WXL01 sp. nov., a marine bacterium isolated from green algae in Luhuitou Fringing Reef (Northern South China Sea).</title>
        <authorList>
            <person name="Wang X."/>
        </authorList>
    </citation>
    <scope>NUCLEOTIDE SEQUENCE [LARGE SCALE GENOMIC DNA]</scope>
    <source>
        <strain evidence="3 4">MCCC 1A01895</strain>
    </source>
</reference>
<name>A0ABS5I6V1_9GAMM</name>
<feature type="chain" id="PRO_5047015910" evidence="2">
    <location>
        <begin position="21"/>
        <end position="160"/>
    </location>
</feature>
<evidence type="ECO:0000313" key="4">
    <source>
        <dbReference type="Proteomes" id="UP000811844"/>
    </source>
</evidence>
<dbReference type="Proteomes" id="UP000811844">
    <property type="component" value="Unassembled WGS sequence"/>
</dbReference>
<protein>
    <submittedName>
        <fullName evidence="3">Uncharacterized protein</fullName>
    </submittedName>
</protein>
<proteinExistence type="predicted"/>
<keyword evidence="2" id="KW-0732">Signal</keyword>
<feature type="region of interest" description="Disordered" evidence="1">
    <location>
        <begin position="70"/>
        <end position="96"/>
    </location>
</feature>
<organism evidence="3 4">
    <name type="scientific">Shewanella intestini</name>
    <dbReference type="NCBI Taxonomy" id="2017544"/>
    <lineage>
        <taxon>Bacteria</taxon>
        <taxon>Pseudomonadati</taxon>
        <taxon>Pseudomonadota</taxon>
        <taxon>Gammaproteobacteria</taxon>
        <taxon>Alteromonadales</taxon>
        <taxon>Shewanellaceae</taxon>
        <taxon>Shewanella</taxon>
    </lineage>
</organism>
<feature type="compositionally biased region" description="Low complexity" evidence="1">
    <location>
        <begin position="77"/>
        <end position="95"/>
    </location>
</feature>
<dbReference type="RefSeq" id="WP_153665673.1">
    <property type="nucleotide sequence ID" value="NZ_JAAIKR010000015.1"/>
</dbReference>
<dbReference type="EMBL" id="JAAIKR010000015">
    <property type="protein sequence ID" value="MBR9729100.1"/>
    <property type="molecule type" value="Genomic_DNA"/>
</dbReference>
<keyword evidence="4" id="KW-1185">Reference proteome</keyword>
<feature type="signal peptide" evidence="2">
    <location>
        <begin position="1"/>
        <end position="20"/>
    </location>
</feature>
<evidence type="ECO:0000256" key="2">
    <source>
        <dbReference type="SAM" id="SignalP"/>
    </source>
</evidence>
<evidence type="ECO:0000256" key="1">
    <source>
        <dbReference type="SAM" id="MobiDB-lite"/>
    </source>
</evidence>
<sequence>MFISRVVILASLWLSVSLWANDYSQLTATSSNDAQKQQKTLPLGTATDEHGNVLVIPETEQSDLEFNPQQYLASPQRGRTNTTTRTKKSITPTSRVADNPSCRWLNQRIDYLTAAIPSANQRDVNHYQTELTVREQEFNCMKCDAKGPSQADHARCQYRR</sequence>
<evidence type="ECO:0000313" key="3">
    <source>
        <dbReference type="EMBL" id="MBR9729100.1"/>
    </source>
</evidence>
<accession>A0ABS5I6V1</accession>
<gene>
    <name evidence="3" type="ORF">G3R48_14060</name>
</gene>